<organism evidence="1">
    <name type="scientific">Pithovirus LCPAC102</name>
    <dbReference type="NCBI Taxonomy" id="2506587"/>
    <lineage>
        <taxon>Viruses</taxon>
        <taxon>Pithoviruses</taxon>
    </lineage>
</organism>
<reference evidence="1" key="1">
    <citation type="journal article" date="2019" name="MBio">
        <title>Virus Genomes from Deep Sea Sediments Expand the Ocean Megavirome and Support Independent Origins of Viral Gigantism.</title>
        <authorList>
            <person name="Backstrom D."/>
            <person name="Yutin N."/>
            <person name="Jorgensen S.L."/>
            <person name="Dharamshi J."/>
            <person name="Homa F."/>
            <person name="Zaremba-Niedwiedzka K."/>
            <person name="Spang A."/>
            <person name="Wolf Y.I."/>
            <person name="Koonin E.V."/>
            <person name="Ettema T.J."/>
        </authorList>
    </citation>
    <scope>NUCLEOTIDE SEQUENCE</scope>
</reference>
<gene>
    <name evidence="1" type="ORF">LCPAC102_01940</name>
</gene>
<protein>
    <submittedName>
        <fullName evidence="1">Early transcription factor large subunit-like protein</fullName>
    </submittedName>
</protein>
<accession>A0A4D5XFI7</accession>
<evidence type="ECO:0000313" key="1">
    <source>
        <dbReference type="EMBL" id="QBK90281.1"/>
    </source>
</evidence>
<dbReference type="InterPro" id="IPR043920">
    <property type="entry name" value="DUF5757"/>
</dbReference>
<dbReference type="EMBL" id="MK500472">
    <property type="protein sequence ID" value="QBK90281.1"/>
    <property type="molecule type" value="Genomic_DNA"/>
</dbReference>
<proteinExistence type="predicted"/>
<name>A0A4D5XFI7_9VIRU</name>
<dbReference type="Pfam" id="PF19061">
    <property type="entry name" value="DUF5757"/>
    <property type="match status" value="1"/>
</dbReference>
<sequence>MIKKIKYYYKKHIFNMNEIIEITNLDTDVTLLYKYANYYKVPTKFINIITDEHVKYGVNKSRTIIDELKLYTYVNIYNELNNLLTNGKSLNEIQDIYNLSLDDMKNIYYDYYKTNKNADIDDIKLIKNITQLYTDNNQEDIKINISDIESGYMGWNDDIHNIMNKEYNILLEFLNNFKIINNIDVNTSIEDDIINIQISPITFTYFVRVATPMIKLNNGTYRKVESYDGIDIFAFSIASLNTPYIQYNDSKNNKYYKIYVDGLLDDSTNNGSIHNTLNSDNKIFKYGSIIPASSNTNIPNSLYMKILSSRGNPKTANKDSYMLISYNITDNKMIIRTPAFEYKEGNKTIKAHELIANRIEQDIPLKIEYTGEIRVGGEFYIYGMEIEELSFVFTVMTKNIFGSYLYIDETTKAYPFKKRLYLHLRSAIKIKNEHLDTTDEQKNQSIAWISLTQLKTGSNHIVIENEDGYSSNIPPATPYLHIKILRASSRAIIKQLQYLIPRLLILYHRYLYDNIQDNNIYTQLGTMNTILRISPNINSYIGRSEITSIDKMLKPRKNGTSKISQLRDIAPELIVKEYARRCQCAMQPIIIPYDDIPEWQYKTFVLNNIQYMRQIMPFPPDNPKWYFVCPNNEWPFPGVRTNNLENKHIFPFIPCCFKKNEMDPSSNSYYNQYYNGIPKKSGTKIIKSTHVIITDKLLDYGRTGKIPNMINELFKLYNPENINQFIRIGNVRSPNSLLHCVFDALHIYDYKSLATIDLKEQYIITFRKNMAIYILNNPGLMKQELYDFTNDEIYKIMNNESIFLDPSIYYRSIEEIFNINIYVFSTPKNTEQLSFGKLEIPRHKYFHARPSRPNRQTIIIFKYWGSNFDKLSYPQCEYIAEYNESIGSIKTVFGDISTGINTDKNMEKLLHNTMLNINQTIMWSIDPRNHKPTARSNIFSLFNIFDLFKPYKNNIIGQYIDTYGKCRGFAFKLNEQNISVFSPPTQPEMYATITNDFDISTYPKLELVVSLIDIIPVMTTTEITKQGITNITGLWYPLLDIETGLYIPIYPINIDTIPEHLSSIKLLNVGRKYNFFATGIDEVRRIKLLKRTRLIILQLLQWLYIVSNMDINKFINKYITISIKEYAGVDSSEIYKFNGFPRILPTVNNISEGIEYLSSFIPSLNLIENGKIVGYSKRFTDGLIYFITEYDKNSEGLIRQIPTEITGMYQDEYDFMYNKNNSIFINESEMKAWLYSIEHLGIKSSKIKKTLNVSYALKKEPYLYYNTSGNIYMIQNVQNGNFYSAINIGLKWYTNNINTGYETESYKGDSYPPHIIYGISVTGELIIFKDMSGDDKEYIKLLLYNAQPEGIINTNQQYAAILPMI</sequence>